<gene>
    <name evidence="9" type="ORF">GCM10023258_23210</name>
</gene>
<dbReference type="EMBL" id="BAABIW010000015">
    <property type="protein sequence ID" value="GAA5028016.1"/>
    <property type="molecule type" value="Genomic_DNA"/>
</dbReference>
<dbReference type="InterPro" id="IPR039420">
    <property type="entry name" value="WalR-like"/>
</dbReference>
<dbReference type="PROSITE" id="PS50110">
    <property type="entry name" value="RESPONSE_REGULATORY"/>
    <property type="match status" value="1"/>
</dbReference>
<dbReference type="InterPro" id="IPR001789">
    <property type="entry name" value="Sig_transdc_resp-reg_receiver"/>
</dbReference>
<evidence type="ECO:0000259" key="8">
    <source>
        <dbReference type="PROSITE" id="PS50110"/>
    </source>
</evidence>
<organism evidence="9 10">
    <name type="scientific">Terrabacter aeriphilus</name>
    <dbReference type="NCBI Taxonomy" id="515662"/>
    <lineage>
        <taxon>Bacteria</taxon>
        <taxon>Bacillati</taxon>
        <taxon>Actinomycetota</taxon>
        <taxon>Actinomycetes</taxon>
        <taxon>Micrococcales</taxon>
        <taxon>Intrasporangiaceae</taxon>
        <taxon>Terrabacter</taxon>
    </lineage>
</organism>
<dbReference type="PRINTS" id="PR00038">
    <property type="entry name" value="HTHLUXR"/>
</dbReference>
<evidence type="ECO:0000256" key="3">
    <source>
        <dbReference type="ARBA" id="ARBA00023125"/>
    </source>
</evidence>
<evidence type="ECO:0000256" key="4">
    <source>
        <dbReference type="ARBA" id="ARBA00023163"/>
    </source>
</evidence>
<keyword evidence="2" id="KW-0805">Transcription regulation</keyword>
<comment type="caution">
    <text evidence="9">The sequence shown here is derived from an EMBL/GenBank/DDBJ whole genome shotgun (WGS) entry which is preliminary data.</text>
</comment>
<feature type="modified residue" description="4-aspartylphosphate" evidence="5">
    <location>
        <position position="64"/>
    </location>
</feature>
<feature type="domain" description="Response regulatory" evidence="8">
    <location>
        <begin position="13"/>
        <end position="129"/>
    </location>
</feature>
<dbReference type="SUPFAM" id="SSF52172">
    <property type="entry name" value="CheY-like"/>
    <property type="match status" value="1"/>
</dbReference>
<proteinExistence type="predicted"/>
<feature type="region of interest" description="Disordered" evidence="6">
    <location>
        <begin position="154"/>
        <end position="184"/>
    </location>
</feature>
<evidence type="ECO:0000313" key="10">
    <source>
        <dbReference type="Proteomes" id="UP001500427"/>
    </source>
</evidence>
<dbReference type="SMART" id="SM00448">
    <property type="entry name" value="REC"/>
    <property type="match status" value="1"/>
</dbReference>
<dbReference type="PROSITE" id="PS50043">
    <property type="entry name" value="HTH_LUXR_2"/>
    <property type="match status" value="1"/>
</dbReference>
<protein>
    <submittedName>
        <fullName evidence="9">Response regulator transcription factor</fullName>
    </submittedName>
</protein>
<dbReference type="InterPro" id="IPR000792">
    <property type="entry name" value="Tscrpt_reg_LuxR_C"/>
</dbReference>
<sequence>MTLPSETRGGAARVLIVDDQRVVREGLSMLLGLIDGLDVVAVAADGDEAITQVEESDPDVVLMDLNMPRTDGIEATRRLAISHPHLPVIVLTTYTDDERVFAALRAGARGYLTKDAGAAEIEAAITAATAGKVHLDPDVQRRLLETLRSGAAFGIPDGDPVEPSGRSAPAQGASAAPGTAPDGLTRREVEVFQQIAEGRSNAEIAANLYVSEATVKTHINHIFAKTGVRDRAQLVAYAFRTGVAGPPS</sequence>
<dbReference type="SMART" id="SM00421">
    <property type="entry name" value="HTH_LUXR"/>
    <property type="match status" value="1"/>
</dbReference>
<feature type="domain" description="HTH luxR-type" evidence="7">
    <location>
        <begin position="177"/>
        <end position="242"/>
    </location>
</feature>
<dbReference type="Pfam" id="PF00072">
    <property type="entry name" value="Response_reg"/>
    <property type="match status" value="1"/>
</dbReference>
<dbReference type="CDD" id="cd17535">
    <property type="entry name" value="REC_NarL-like"/>
    <property type="match status" value="1"/>
</dbReference>
<name>A0ABP9JED7_9MICO</name>
<keyword evidence="4" id="KW-0804">Transcription</keyword>
<dbReference type="PROSITE" id="PS00622">
    <property type="entry name" value="HTH_LUXR_1"/>
    <property type="match status" value="1"/>
</dbReference>
<evidence type="ECO:0000256" key="2">
    <source>
        <dbReference type="ARBA" id="ARBA00023015"/>
    </source>
</evidence>
<keyword evidence="1 5" id="KW-0597">Phosphoprotein</keyword>
<dbReference type="PANTHER" id="PTHR43214:SF24">
    <property type="entry name" value="TRANSCRIPTIONAL REGULATORY PROTEIN NARL-RELATED"/>
    <property type="match status" value="1"/>
</dbReference>
<evidence type="ECO:0000259" key="7">
    <source>
        <dbReference type="PROSITE" id="PS50043"/>
    </source>
</evidence>
<dbReference type="CDD" id="cd06170">
    <property type="entry name" value="LuxR_C_like"/>
    <property type="match status" value="1"/>
</dbReference>
<dbReference type="Proteomes" id="UP001500427">
    <property type="component" value="Unassembled WGS sequence"/>
</dbReference>
<dbReference type="InterPro" id="IPR011006">
    <property type="entry name" value="CheY-like_superfamily"/>
</dbReference>
<evidence type="ECO:0000256" key="1">
    <source>
        <dbReference type="ARBA" id="ARBA00022553"/>
    </source>
</evidence>
<reference evidence="10" key="1">
    <citation type="journal article" date="2019" name="Int. J. Syst. Evol. Microbiol.">
        <title>The Global Catalogue of Microorganisms (GCM) 10K type strain sequencing project: providing services to taxonomists for standard genome sequencing and annotation.</title>
        <authorList>
            <consortium name="The Broad Institute Genomics Platform"/>
            <consortium name="The Broad Institute Genome Sequencing Center for Infectious Disease"/>
            <person name="Wu L."/>
            <person name="Ma J."/>
        </authorList>
    </citation>
    <scope>NUCLEOTIDE SEQUENCE [LARGE SCALE GENOMIC DNA]</scope>
    <source>
        <strain evidence="10">JCM 17687</strain>
    </source>
</reference>
<dbReference type="PANTHER" id="PTHR43214">
    <property type="entry name" value="TWO-COMPONENT RESPONSE REGULATOR"/>
    <property type="match status" value="1"/>
</dbReference>
<keyword evidence="3" id="KW-0238">DNA-binding</keyword>
<accession>A0ABP9JED7</accession>
<evidence type="ECO:0000256" key="5">
    <source>
        <dbReference type="PROSITE-ProRule" id="PRU00169"/>
    </source>
</evidence>
<feature type="compositionally biased region" description="Low complexity" evidence="6">
    <location>
        <begin position="163"/>
        <end position="181"/>
    </location>
</feature>
<dbReference type="SUPFAM" id="SSF46894">
    <property type="entry name" value="C-terminal effector domain of the bipartite response regulators"/>
    <property type="match status" value="1"/>
</dbReference>
<evidence type="ECO:0000313" key="9">
    <source>
        <dbReference type="EMBL" id="GAA5028016.1"/>
    </source>
</evidence>
<dbReference type="Pfam" id="PF00196">
    <property type="entry name" value="GerE"/>
    <property type="match status" value="1"/>
</dbReference>
<keyword evidence="10" id="KW-1185">Reference proteome</keyword>
<evidence type="ECO:0000256" key="6">
    <source>
        <dbReference type="SAM" id="MobiDB-lite"/>
    </source>
</evidence>
<dbReference type="InterPro" id="IPR058245">
    <property type="entry name" value="NreC/VraR/RcsB-like_REC"/>
</dbReference>
<dbReference type="InterPro" id="IPR016032">
    <property type="entry name" value="Sig_transdc_resp-reg_C-effctor"/>
</dbReference>
<dbReference type="Gene3D" id="3.40.50.2300">
    <property type="match status" value="1"/>
</dbReference>